<proteinExistence type="predicted"/>
<organism evidence="3 4">
    <name type="scientific">Marivivens niveibacter</name>
    <dbReference type="NCBI Taxonomy" id="1930667"/>
    <lineage>
        <taxon>Bacteria</taxon>
        <taxon>Pseudomonadati</taxon>
        <taxon>Pseudomonadota</taxon>
        <taxon>Alphaproteobacteria</taxon>
        <taxon>Rhodobacterales</taxon>
        <taxon>Paracoccaceae</taxon>
        <taxon>Marivivens group</taxon>
        <taxon>Marivivens</taxon>
    </lineage>
</organism>
<evidence type="ECO:0000259" key="2">
    <source>
        <dbReference type="PROSITE" id="PS50930"/>
    </source>
</evidence>
<keyword evidence="1" id="KW-0472">Membrane</keyword>
<evidence type="ECO:0000313" key="4">
    <source>
        <dbReference type="Proteomes" id="UP000194664"/>
    </source>
</evidence>
<feature type="transmembrane region" description="Helical" evidence="1">
    <location>
        <begin position="118"/>
        <end position="141"/>
    </location>
</feature>
<comment type="caution">
    <text evidence="3">The sequence shown here is derived from an EMBL/GenBank/DDBJ whole genome shotgun (WGS) entry which is preliminary data.</text>
</comment>
<feature type="transmembrane region" description="Helical" evidence="1">
    <location>
        <begin position="89"/>
        <end position="112"/>
    </location>
</feature>
<keyword evidence="1" id="KW-0812">Transmembrane</keyword>
<dbReference type="Gene3D" id="2.40.50.1020">
    <property type="entry name" value="LytTr DNA-binding domain"/>
    <property type="match status" value="1"/>
</dbReference>
<dbReference type="PROSITE" id="PS50930">
    <property type="entry name" value="HTH_LYTTR"/>
    <property type="match status" value="1"/>
</dbReference>
<evidence type="ECO:0000256" key="1">
    <source>
        <dbReference type="SAM" id="Phobius"/>
    </source>
</evidence>
<evidence type="ECO:0000313" key="3">
    <source>
        <dbReference type="EMBL" id="OUD10423.1"/>
    </source>
</evidence>
<dbReference type="SMART" id="SM00850">
    <property type="entry name" value="LytTR"/>
    <property type="match status" value="1"/>
</dbReference>
<keyword evidence="1" id="KW-1133">Transmembrane helix</keyword>
<dbReference type="InterPro" id="IPR007492">
    <property type="entry name" value="LytTR_DNA-bd_dom"/>
</dbReference>
<dbReference type="GO" id="GO:0003677">
    <property type="term" value="F:DNA binding"/>
    <property type="evidence" value="ECO:0007669"/>
    <property type="project" value="InterPro"/>
</dbReference>
<reference evidence="3 4" key="1">
    <citation type="submission" date="2016-12" db="EMBL/GenBank/DDBJ databases">
        <title>The draft genome sequence of HSLHS2.</title>
        <authorList>
            <person name="Hu D."/>
            <person name="Wang L."/>
            <person name="Shao Z."/>
        </authorList>
    </citation>
    <scope>NUCLEOTIDE SEQUENCE [LARGE SCALE GENOMIC DNA]</scope>
    <source>
        <strain evidence="3">MCCC 1A06712</strain>
    </source>
</reference>
<gene>
    <name evidence="3" type="ORF">BVC71_02655</name>
</gene>
<accession>A0A251X2N1</accession>
<dbReference type="EMBL" id="MSPP01000001">
    <property type="protein sequence ID" value="OUD10423.1"/>
    <property type="molecule type" value="Genomic_DNA"/>
</dbReference>
<keyword evidence="4" id="KW-1185">Reference proteome</keyword>
<feature type="domain" description="HTH LytTR-type" evidence="2">
    <location>
        <begin position="175"/>
        <end position="259"/>
    </location>
</feature>
<name>A0A251X2N1_9RHOB</name>
<dbReference type="RefSeq" id="WP_086450076.1">
    <property type="nucleotide sequence ID" value="NZ_MSPP01000001.1"/>
</dbReference>
<dbReference type="Pfam" id="PF04397">
    <property type="entry name" value="LytTR"/>
    <property type="match status" value="1"/>
</dbReference>
<sequence>MTNARSHFALREWRRQFSKPITIYALIGVTIVLTISGPFDTASVMRFLPRLGYWAFVTFGGYSIGFLLSRTIIGPKTPSDMSIAKTIQLACIVAAALTCFIFGLNHAVFGPWVTADTFIPTALSMFTISAVVTATITHVSLHFAQSDDQPPPEVSRGIPILDRIELEKRAPLVAISVEDHYVRIRTEKGEAVVLMRLSDAIRETGDTDGLQVHRSHWVAIRAVTRAERKGDRAILTMTHGTDIPVSRSYIPTIKEAGLLPA</sequence>
<dbReference type="OrthoDB" id="7028951at2"/>
<dbReference type="AlphaFoldDB" id="A0A251X2N1"/>
<protein>
    <recommendedName>
        <fullName evidence="2">HTH LytTR-type domain-containing protein</fullName>
    </recommendedName>
</protein>
<feature type="transmembrane region" description="Helical" evidence="1">
    <location>
        <begin position="21"/>
        <end position="39"/>
    </location>
</feature>
<feature type="transmembrane region" description="Helical" evidence="1">
    <location>
        <begin position="51"/>
        <end position="68"/>
    </location>
</feature>
<dbReference type="Proteomes" id="UP000194664">
    <property type="component" value="Unassembled WGS sequence"/>
</dbReference>